<evidence type="ECO:0000256" key="1">
    <source>
        <dbReference type="SAM" id="MobiDB-lite"/>
    </source>
</evidence>
<feature type="compositionally biased region" description="Low complexity" evidence="1">
    <location>
        <begin position="148"/>
        <end position="165"/>
    </location>
</feature>
<accession>A0A2J6RSM4</accession>
<dbReference type="OrthoDB" id="3524915at2759"/>
<dbReference type="AlphaFoldDB" id="A0A2J6RSM4"/>
<organism evidence="2 3">
    <name type="scientific">Hyaloscypha variabilis (strain UAMH 11265 / GT02V1 / F)</name>
    <name type="common">Meliniomyces variabilis</name>
    <dbReference type="NCBI Taxonomy" id="1149755"/>
    <lineage>
        <taxon>Eukaryota</taxon>
        <taxon>Fungi</taxon>
        <taxon>Dikarya</taxon>
        <taxon>Ascomycota</taxon>
        <taxon>Pezizomycotina</taxon>
        <taxon>Leotiomycetes</taxon>
        <taxon>Helotiales</taxon>
        <taxon>Hyaloscyphaceae</taxon>
        <taxon>Hyaloscypha</taxon>
        <taxon>Hyaloscypha variabilis</taxon>
    </lineage>
</organism>
<protein>
    <submittedName>
        <fullName evidence="2">Uncharacterized protein</fullName>
    </submittedName>
</protein>
<evidence type="ECO:0000313" key="3">
    <source>
        <dbReference type="Proteomes" id="UP000235786"/>
    </source>
</evidence>
<reference evidence="2 3" key="1">
    <citation type="submission" date="2016-04" db="EMBL/GenBank/DDBJ databases">
        <title>A degradative enzymes factory behind the ericoid mycorrhizal symbiosis.</title>
        <authorList>
            <consortium name="DOE Joint Genome Institute"/>
            <person name="Martino E."/>
            <person name="Morin E."/>
            <person name="Grelet G."/>
            <person name="Kuo A."/>
            <person name="Kohler A."/>
            <person name="Daghino S."/>
            <person name="Barry K."/>
            <person name="Choi C."/>
            <person name="Cichocki N."/>
            <person name="Clum A."/>
            <person name="Copeland A."/>
            <person name="Hainaut M."/>
            <person name="Haridas S."/>
            <person name="Labutti K."/>
            <person name="Lindquist E."/>
            <person name="Lipzen A."/>
            <person name="Khouja H.-R."/>
            <person name="Murat C."/>
            <person name="Ohm R."/>
            <person name="Olson A."/>
            <person name="Spatafora J."/>
            <person name="Veneault-Fourrey C."/>
            <person name="Henrissat B."/>
            <person name="Grigoriev I."/>
            <person name="Martin F."/>
            <person name="Perotto S."/>
        </authorList>
    </citation>
    <scope>NUCLEOTIDE SEQUENCE [LARGE SCALE GENOMIC DNA]</scope>
    <source>
        <strain evidence="2 3">F</strain>
    </source>
</reference>
<dbReference type="EMBL" id="KZ613944">
    <property type="protein sequence ID" value="PMD41527.1"/>
    <property type="molecule type" value="Genomic_DNA"/>
</dbReference>
<sequence>MAPQLPKEVVSAIEVAINIAYSQNKRPDLKGIAAIFNTSYEAVRYINCRIRTIITTGTYPKKKPGPKLLRGANQEEIEQCVRQIVEQKPEVQLKEIVSVVKERLDVELGTTTMSRFIKAKGIPFIGGQGGPPRNPYSKRNIKKTLAMSAAGGSESSGSRGAGSVEGEQDENRDENRPMYCSPYAPAISDQNAANLLSIYGRPGQDYVAYGSPYS</sequence>
<feature type="region of interest" description="Disordered" evidence="1">
    <location>
        <begin position="146"/>
        <end position="185"/>
    </location>
</feature>
<gene>
    <name evidence="2" type="ORF">L207DRAFT_528140</name>
</gene>
<dbReference type="Proteomes" id="UP000235786">
    <property type="component" value="Unassembled WGS sequence"/>
</dbReference>
<keyword evidence="3" id="KW-1185">Reference proteome</keyword>
<proteinExistence type="predicted"/>
<evidence type="ECO:0000313" key="2">
    <source>
        <dbReference type="EMBL" id="PMD41527.1"/>
    </source>
</evidence>
<name>A0A2J6RSM4_HYAVF</name>